<dbReference type="EMBL" id="KN405981">
    <property type="protein sequence ID" value="KHG16354.1"/>
    <property type="molecule type" value="Genomic_DNA"/>
</dbReference>
<evidence type="ECO:0000313" key="3">
    <source>
        <dbReference type="Proteomes" id="UP000032142"/>
    </source>
</evidence>
<proteinExistence type="predicted"/>
<protein>
    <submittedName>
        <fullName evidence="2">Uncharacterized protein</fullName>
    </submittedName>
</protein>
<organism evidence="2 3">
    <name type="scientific">Gossypium arboreum</name>
    <name type="common">Tree cotton</name>
    <name type="synonym">Gossypium nanking</name>
    <dbReference type="NCBI Taxonomy" id="29729"/>
    <lineage>
        <taxon>Eukaryota</taxon>
        <taxon>Viridiplantae</taxon>
        <taxon>Streptophyta</taxon>
        <taxon>Embryophyta</taxon>
        <taxon>Tracheophyta</taxon>
        <taxon>Spermatophyta</taxon>
        <taxon>Magnoliopsida</taxon>
        <taxon>eudicotyledons</taxon>
        <taxon>Gunneridae</taxon>
        <taxon>Pentapetalae</taxon>
        <taxon>rosids</taxon>
        <taxon>malvids</taxon>
        <taxon>Malvales</taxon>
        <taxon>Malvaceae</taxon>
        <taxon>Malvoideae</taxon>
        <taxon>Gossypium</taxon>
    </lineage>
</organism>
<dbReference type="AlphaFoldDB" id="A0A0B0NWY1"/>
<feature type="region of interest" description="Disordered" evidence="1">
    <location>
        <begin position="1"/>
        <end position="26"/>
    </location>
</feature>
<accession>A0A0B0NWY1</accession>
<evidence type="ECO:0000256" key="1">
    <source>
        <dbReference type="SAM" id="MobiDB-lite"/>
    </source>
</evidence>
<dbReference type="Proteomes" id="UP000032142">
    <property type="component" value="Unassembled WGS sequence"/>
</dbReference>
<reference evidence="3" key="1">
    <citation type="submission" date="2014-09" db="EMBL/GenBank/DDBJ databases">
        <authorList>
            <person name="Mudge J."/>
            <person name="Ramaraj T."/>
            <person name="Lindquist I.E."/>
            <person name="Bharti A.K."/>
            <person name="Sundararajan A."/>
            <person name="Cameron C.T."/>
            <person name="Woodward J.E."/>
            <person name="May G.D."/>
            <person name="Brubaker C."/>
            <person name="Broadhvest J."/>
            <person name="Wilkins T.A."/>
        </authorList>
    </citation>
    <scope>NUCLEOTIDE SEQUENCE</scope>
    <source>
        <strain evidence="3">cv. AKA8401</strain>
    </source>
</reference>
<name>A0A0B0NWY1_GOSAR</name>
<evidence type="ECO:0000313" key="2">
    <source>
        <dbReference type="EMBL" id="KHG16354.1"/>
    </source>
</evidence>
<gene>
    <name evidence="2" type="ORF">F383_21900</name>
</gene>
<sequence>MSLGRPYGHTHGSVLGHMAKSVLTTG</sequence>
<keyword evidence="3" id="KW-1185">Reference proteome</keyword>